<organism evidence="1 2">
    <name type="scientific">Fimbriimonas ginsengisoli</name>
    <dbReference type="NCBI Taxonomy" id="1005039"/>
    <lineage>
        <taxon>Bacteria</taxon>
        <taxon>Bacillati</taxon>
        <taxon>Armatimonadota</taxon>
        <taxon>Fimbriimonadia</taxon>
        <taxon>Fimbriimonadales</taxon>
        <taxon>Fimbriimonadaceae</taxon>
        <taxon>Fimbriimonas</taxon>
    </lineage>
</organism>
<gene>
    <name evidence="1" type="ORF">HYR64_06625</name>
</gene>
<dbReference type="InterPro" id="IPR036249">
    <property type="entry name" value="Thioredoxin-like_sf"/>
</dbReference>
<comment type="caution">
    <text evidence="1">The sequence shown here is derived from an EMBL/GenBank/DDBJ whole genome shotgun (WGS) entry which is preliminary data.</text>
</comment>
<evidence type="ECO:0000313" key="1">
    <source>
        <dbReference type="EMBL" id="MBI1756765.1"/>
    </source>
</evidence>
<dbReference type="EMBL" id="JACOSL010000039">
    <property type="protein sequence ID" value="MBI1756765.1"/>
    <property type="molecule type" value="Genomic_DNA"/>
</dbReference>
<dbReference type="Gene3D" id="3.40.30.10">
    <property type="entry name" value="Glutaredoxin"/>
    <property type="match status" value="1"/>
</dbReference>
<name>A0A931PVZ3_FIMGI</name>
<dbReference type="AlphaFoldDB" id="A0A931PVZ3"/>
<evidence type="ECO:0000313" key="2">
    <source>
        <dbReference type="Proteomes" id="UP000727962"/>
    </source>
</evidence>
<protein>
    <submittedName>
        <fullName evidence="1">Uncharacterized protein</fullName>
    </submittedName>
</protein>
<reference evidence="1" key="1">
    <citation type="submission" date="2020-07" db="EMBL/GenBank/DDBJ databases">
        <title>Huge and variable diversity of episymbiotic CPR bacteria and DPANN archaea in groundwater ecosystems.</title>
        <authorList>
            <person name="He C.Y."/>
            <person name="Keren R."/>
            <person name="Whittaker M."/>
            <person name="Farag I.F."/>
            <person name="Doudna J."/>
            <person name="Cate J.H.D."/>
            <person name="Banfield J.F."/>
        </authorList>
    </citation>
    <scope>NUCLEOTIDE SEQUENCE</scope>
    <source>
        <strain evidence="1">NC_groundwater_17_Pr7_B-0.1um_64_12</strain>
    </source>
</reference>
<accession>A0A931PVZ3</accession>
<dbReference type="SUPFAM" id="SSF52833">
    <property type="entry name" value="Thioredoxin-like"/>
    <property type="match status" value="1"/>
</dbReference>
<dbReference type="Proteomes" id="UP000727962">
    <property type="component" value="Unassembled WGS sequence"/>
</dbReference>
<sequence length="369" mass="39984">MIAFLAVLAPPDAPAILAIERFSTFMRGLPQAEVQVAVKTSRMPQGGEGRILISRPGDCAYRLTFGKERFEFGQSHGECVEVYTPTHGFDDYLTAPEIESPSFRMSGIGMRLAYPDYIALGSIRAALSKGASYRYGGRSKTGGTPVDLVNVVLNTPAGTRYAKLFLADDGRLLRDEETWDFIGGRLTRTLEIKSYKLNANSATAQFAIKVPRGFSPFTTPPEPQPLGLDNALPSGSVVEFGSGRRKPVADAVGKPGLLVVTDPAWAASTIGAQALAEAGKLLAEFRGNVTLLAATRGPSALPTDFLYDPTGAVLAALSPPGYPMFYLVDKEGKIERMWLGFNPKETKLMMREMRGALEKGDETRRFPRP</sequence>
<proteinExistence type="predicted"/>